<proteinExistence type="predicted"/>
<keyword evidence="1" id="KW-0805">Transcription regulation</keyword>
<evidence type="ECO:0000259" key="5">
    <source>
        <dbReference type="PROSITE" id="PS50977"/>
    </source>
</evidence>
<keyword evidence="7" id="KW-1185">Reference proteome</keyword>
<dbReference type="GO" id="GO:0000976">
    <property type="term" value="F:transcription cis-regulatory region binding"/>
    <property type="evidence" value="ECO:0007669"/>
    <property type="project" value="TreeGrafter"/>
</dbReference>
<dbReference type="Pfam" id="PF00440">
    <property type="entry name" value="TetR_N"/>
    <property type="match status" value="1"/>
</dbReference>
<feature type="domain" description="HTH tetR-type" evidence="5">
    <location>
        <begin position="10"/>
        <end position="70"/>
    </location>
</feature>
<dbReference type="InterPro" id="IPR001647">
    <property type="entry name" value="HTH_TetR"/>
</dbReference>
<evidence type="ECO:0000256" key="3">
    <source>
        <dbReference type="ARBA" id="ARBA00023163"/>
    </source>
</evidence>
<dbReference type="PANTHER" id="PTHR30055:SF234">
    <property type="entry name" value="HTH-TYPE TRANSCRIPTIONAL REGULATOR BETI"/>
    <property type="match status" value="1"/>
</dbReference>
<dbReference type="InterPro" id="IPR050109">
    <property type="entry name" value="HTH-type_TetR-like_transc_reg"/>
</dbReference>
<protein>
    <recommendedName>
        <fullName evidence="5">HTH tetR-type domain-containing protein</fullName>
    </recommendedName>
</protein>
<dbReference type="AlphaFoldDB" id="A0A9W6FPZ3"/>
<name>A0A9W6FPZ3_9MICO</name>
<dbReference type="PROSITE" id="PS50977">
    <property type="entry name" value="HTH_TETR_2"/>
    <property type="match status" value="1"/>
</dbReference>
<reference evidence="6" key="1">
    <citation type="submission" date="2022-12" db="EMBL/GenBank/DDBJ databases">
        <title>Reference genome sequencing for broad-spectrum identification of bacterial and archaeal isolates by mass spectrometry.</title>
        <authorList>
            <person name="Sekiguchi Y."/>
            <person name="Tourlousse D.M."/>
        </authorList>
    </citation>
    <scope>NUCLEOTIDE SEQUENCE</scope>
    <source>
        <strain evidence="6">14</strain>
    </source>
</reference>
<sequence>MTSTTPAARNRPSDELRLAALRNFAANGFAGASLQQIADDAGYAKSSVLYHFGSKEALLEAGISPALEALEQVIDELVASDLTAGDWVRFRERFIEMLLAHRLEVFTFINHRSSFAGAPVCTRTDAVIRRLTDLIFAQRPSTEERLRFGIALGGAAYALVAGMTYRDEADFAEDDVVRQALNRIVGELLEPVTAQR</sequence>
<dbReference type="RefSeq" id="WP_281886012.1">
    <property type="nucleotide sequence ID" value="NZ_BSDP01000001.1"/>
</dbReference>
<dbReference type="InterPro" id="IPR009057">
    <property type="entry name" value="Homeodomain-like_sf"/>
</dbReference>
<evidence type="ECO:0000256" key="4">
    <source>
        <dbReference type="PROSITE-ProRule" id="PRU00335"/>
    </source>
</evidence>
<dbReference type="PRINTS" id="PR00455">
    <property type="entry name" value="HTHTETR"/>
</dbReference>
<dbReference type="SUPFAM" id="SSF46689">
    <property type="entry name" value="Homeodomain-like"/>
    <property type="match status" value="1"/>
</dbReference>
<keyword evidence="2 4" id="KW-0238">DNA-binding</keyword>
<accession>A0A9W6FPZ3</accession>
<organism evidence="6 7">
    <name type="scientific">Agromyces rhizosphaerae</name>
    <dbReference type="NCBI Taxonomy" id="88374"/>
    <lineage>
        <taxon>Bacteria</taxon>
        <taxon>Bacillati</taxon>
        <taxon>Actinomycetota</taxon>
        <taxon>Actinomycetes</taxon>
        <taxon>Micrococcales</taxon>
        <taxon>Microbacteriaceae</taxon>
        <taxon>Agromyces</taxon>
    </lineage>
</organism>
<evidence type="ECO:0000256" key="2">
    <source>
        <dbReference type="ARBA" id="ARBA00023125"/>
    </source>
</evidence>
<gene>
    <name evidence="6" type="ORF">ARHIZOSPH14_27860</name>
</gene>
<evidence type="ECO:0000313" key="7">
    <source>
        <dbReference type="Proteomes" id="UP001144396"/>
    </source>
</evidence>
<evidence type="ECO:0000313" key="6">
    <source>
        <dbReference type="EMBL" id="GLI28544.1"/>
    </source>
</evidence>
<dbReference type="EMBL" id="BSDP01000001">
    <property type="protein sequence ID" value="GLI28544.1"/>
    <property type="molecule type" value="Genomic_DNA"/>
</dbReference>
<evidence type="ECO:0000256" key="1">
    <source>
        <dbReference type="ARBA" id="ARBA00023015"/>
    </source>
</evidence>
<keyword evidence="3" id="KW-0804">Transcription</keyword>
<dbReference type="Proteomes" id="UP001144396">
    <property type="component" value="Unassembled WGS sequence"/>
</dbReference>
<dbReference type="PANTHER" id="PTHR30055">
    <property type="entry name" value="HTH-TYPE TRANSCRIPTIONAL REGULATOR RUTR"/>
    <property type="match status" value="1"/>
</dbReference>
<comment type="caution">
    <text evidence="6">The sequence shown here is derived from an EMBL/GenBank/DDBJ whole genome shotgun (WGS) entry which is preliminary data.</text>
</comment>
<dbReference type="Gene3D" id="1.10.357.10">
    <property type="entry name" value="Tetracycline Repressor, domain 2"/>
    <property type="match status" value="1"/>
</dbReference>
<dbReference type="GO" id="GO:0003700">
    <property type="term" value="F:DNA-binding transcription factor activity"/>
    <property type="evidence" value="ECO:0007669"/>
    <property type="project" value="TreeGrafter"/>
</dbReference>
<feature type="DNA-binding region" description="H-T-H motif" evidence="4">
    <location>
        <begin position="33"/>
        <end position="52"/>
    </location>
</feature>